<sequence>MLSNSSDSVLTSNRSYGGQESDTLGTLAYRISQLKKQIQADRHTIIQGKVEDNKKKLEIHVAELESLAISRGHSLISKEHTSGKMLSARIENPLCRIYGIVQGSAERDSVNGEEVVTATAKLSSGEKIPPYTTWIFLDKNQRMADDQSVVGRRRIYYDPNGSEALICSDSEEEITDTDEEKHEFSDGEDRVLRMVSAEYEISEEVLKILTQFVGGTTSEIKERCNMLKDESCKLISSEDSESDGSVFLGKSLSAALDSFDNLFCRRCLVFDCRLHGCSQTLIKANEKQPYLSDSEDDQRPCSQQCYLQVRDAESFSESPEAGSSMGSEPKTSGKDGGALIHLDAGDSNHNNESTGKRRALEPLNAILENSNVAFDNFQESLNKKLKSSDPNGLPMDMEGSVRLDHSFTASSMDLELKESKENQAEIGTSNKLGSLINTDNSIEPDEGQCIQEKTEAMAISESRGCSEWKLLEKELYQKGLEIFGRNSCLIARNLLSGLKTCKEVYGYMNDDGSGMPRGPVALSNTSLEDNGRTNIDPMEIEAPARSRLLRKRGRTRKLKYSWKSAGHPSIWRRIADGKNQSCTQYTPCGCQPTCGKECPCLQNGTCCEKYCGCSKSCKNRFRGCHCAKSQCRSRQCPCFAAGRECDPDVCRNCWVSCGDGSLGEPPRRGEGQCGNMRLLLRQQQRILLAKSDVAGWGAFLKNPVNKNDYLGEYTGELISHREADKRGKIYDRANSSFLFDLNDQYVLDAYRKGDKLKFANHSSNPNCYAKVMLVAGDHRVGIFAKEHIDAYEELFYDYRYGPDQAPAWARKPEGSKRDDSPAPQGRAKKHQSH</sequence>
<proteinExistence type="predicted"/>
<gene>
    <name evidence="1" type="ORF">M9H77_05852</name>
</gene>
<evidence type="ECO:0000313" key="2">
    <source>
        <dbReference type="Proteomes" id="UP001060085"/>
    </source>
</evidence>
<evidence type="ECO:0000313" key="1">
    <source>
        <dbReference type="EMBL" id="KAI5674902.1"/>
    </source>
</evidence>
<keyword evidence="2" id="KW-1185">Reference proteome</keyword>
<name>A0ACC0BQH0_CATRO</name>
<protein>
    <submittedName>
        <fullName evidence="1">Uncharacterized protein</fullName>
    </submittedName>
</protein>
<comment type="caution">
    <text evidence="1">The sequence shown here is derived from an EMBL/GenBank/DDBJ whole genome shotgun (WGS) entry which is preliminary data.</text>
</comment>
<accession>A0ACC0BQH0</accession>
<organism evidence="1 2">
    <name type="scientific">Catharanthus roseus</name>
    <name type="common">Madagascar periwinkle</name>
    <name type="synonym">Vinca rosea</name>
    <dbReference type="NCBI Taxonomy" id="4058"/>
    <lineage>
        <taxon>Eukaryota</taxon>
        <taxon>Viridiplantae</taxon>
        <taxon>Streptophyta</taxon>
        <taxon>Embryophyta</taxon>
        <taxon>Tracheophyta</taxon>
        <taxon>Spermatophyta</taxon>
        <taxon>Magnoliopsida</taxon>
        <taxon>eudicotyledons</taxon>
        <taxon>Gunneridae</taxon>
        <taxon>Pentapetalae</taxon>
        <taxon>asterids</taxon>
        <taxon>lamiids</taxon>
        <taxon>Gentianales</taxon>
        <taxon>Apocynaceae</taxon>
        <taxon>Rauvolfioideae</taxon>
        <taxon>Vinceae</taxon>
        <taxon>Catharanthinae</taxon>
        <taxon>Catharanthus</taxon>
    </lineage>
</organism>
<dbReference type="EMBL" id="CM044702">
    <property type="protein sequence ID" value="KAI5674902.1"/>
    <property type="molecule type" value="Genomic_DNA"/>
</dbReference>
<dbReference type="Proteomes" id="UP001060085">
    <property type="component" value="Linkage Group LG02"/>
</dbReference>
<reference evidence="2" key="1">
    <citation type="journal article" date="2023" name="Nat. Plants">
        <title>Single-cell RNA sequencing provides a high-resolution roadmap for understanding the multicellular compartmentation of specialized metabolism.</title>
        <authorList>
            <person name="Sun S."/>
            <person name="Shen X."/>
            <person name="Li Y."/>
            <person name="Li Y."/>
            <person name="Wang S."/>
            <person name="Li R."/>
            <person name="Zhang H."/>
            <person name="Shen G."/>
            <person name="Guo B."/>
            <person name="Wei J."/>
            <person name="Xu J."/>
            <person name="St-Pierre B."/>
            <person name="Chen S."/>
            <person name="Sun C."/>
        </authorList>
    </citation>
    <scope>NUCLEOTIDE SEQUENCE [LARGE SCALE GENOMIC DNA]</scope>
</reference>